<gene>
    <name evidence="1" type="ORF">DEALK_17100</name>
</gene>
<protein>
    <submittedName>
        <fullName evidence="1">Uncharacterized protein</fullName>
    </submittedName>
</protein>
<organism evidence="1 2">
    <name type="scientific">Dehalogenimonas alkenigignens</name>
    <dbReference type="NCBI Taxonomy" id="1217799"/>
    <lineage>
        <taxon>Bacteria</taxon>
        <taxon>Bacillati</taxon>
        <taxon>Chloroflexota</taxon>
        <taxon>Dehalococcoidia</taxon>
        <taxon>Dehalococcoidales</taxon>
        <taxon>Dehalococcoidaceae</taxon>
        <taxon>Dehalogenimonas</taxon>
    </lineage>
</organism>
<sequence length="351" mass="41029">MDHLTFENANKLEWSNDLLDFVIAMSLLQELFEERPEALVFRSSRIELRQEYLPVFTEIYEKTSTLRRSLRMNMFGVSRGRSTRIFSNVVAVASPVDIYDLAVSSAPYMPEAEEFCKDKDVIDVFEKFEEFREKYNERYSQKALGSILPLKRLSDSVNDSLVPEVRNRFYEIVQPHVESILRYLRKSIHLHYRAGLKCWWAPLFQINLDMVEASRPFANVKRPRATIDGVLGTLFSGQIKRLYSDSSVPREKKRVYREYFLASMRRQDTREKLGADDYKNFCETMSQWGYRRSMHWDRATFDCLFDRIFLGDSVIAAAQREGIGESAAQENTARIAKILSITLPRSGRVMR</sequence>
<evidence type="ECO:0000313" key="1">
    <source>
        <dbReference type="EMBL" id="KTB48863.1"/>
    </source>
</evidence>
<name>A0A0W0GJZ0_9CHLR</name>
<evidence type="ECO:0000313" key="2">
    <source>
        <dbReference type="Proteomes" id="UP000053947"/>
    </source>
</evidence>
<dbReference type="OrthoDB" id="9863785at2"/>
<keyword evidence="2" id="KW-1185">Reference proteome</keyword>
<accession>A0A0W0GJZ0</accession>
<dbReference type="Proteomes" id="UP000053947">
    <property type="component" value="Unassembled WGS sequence"/>
</dbReference>
<dbReference type="EMBL" id="LFDV01000002">
    <property type="protein sequence ID" value="KTB48863.1"/>
    <property type="molecule type" value="Genomic_DNA"/>
</dbReference>
<comment type="caution">
    <text evidence="1">The sequence shown here is derived from an EMBL/GenBank/DDBJ whole genome shotgun (WGS) entry which is preliminary data.</text>
</comment>
<dbReference type="RefSeq" id="WP_058439790.1">
    <property type="nucleotide sequence ID" value="NZ_KQ758903.1"/>
</dbReference>
<reference evidence="1 2" key="1">
    <citation type="submission" date="2015-06" db="EMBL/GenBank/DDBJ databases">
        <title>Genome sequence of the organohalide-respiring Dehalogenimonas alkenigignens type strain (IP3-3T).</title>
        <authorList>
            <person name="Key T.A."/>
            <person name="Richmond D.P."/>
            <person name="Bowman K.S."/>
            <person name="Cho Y.-J."/>
            <person name="Chun J."/>
            <person name="da Costa M.S."/>
            <person name="Rainey F.A."/>
            <person name="Moe W.M."/>
        </authorList>
    </citation>
    <scope>NUCLEOTIDE SEQUENCE [LARGE SCALE GENOMIC DNA]</scope>
    <source>
        <strain evidence="1 2">IP3-3</strain>
    </source>
</reference>
<proteinExistence type="predicted"/>
<dbReference type="AlphaFoldDB" id="A0A0W0GJZ0"/>
<dbReference type="STRING" id="1217799.DEALK_17100"/>